<protein>
    <submittedName>
        <fullName evidence="1">Uncharacterized protein</fullName>
    </submittedName>
</protein>
<gene>
    <name evidence="1" type="ORF">K0H07_27280</name>
</gene>
<comment type="caution">
    <text evidence="1">The sequence shown here is derived from an EMBL/GenBank/DDBJ whole genome shotgun (WGS) entry which is preliminary data.</text>
</comment>
<accession>A0AAW4ZJB1</accession>
<sequence>MLTIEIPESNRRKSEEDALAAFILSELKEKGECVYFHYGVGWGNNWPHSWAKNTGSDARNRYPISELAHDNVIRAFITKGYSIEYRNEIAAGRYVIIRG</sequence>
<reference evidence="1" key="1">
    <citation type="submission" date="2021-07" db="EMBL/GenBank/DDBJ databases">
        <title>Comparative genomics of Bacteroides fragilis group isolates reveals species-dependent resistance mechanisms and validates clinical tools for resistance prediction.</title>
        <authorList>
            <person name="Wallace M.J."/>
            <person name="Jean S."/>
            <person name="Wallace M.A."/>
            <person name="Carey-Ann B.D."/>
            <person name="Dantas G."/>
        </authorList>
    </citation>
    <scope>NUCLEOTIDE SEQUENCE</scope>
    <source>
        <strain evidence="1">BJH_160</strain>
    </source>
</reference>
<dbReference type="Proteomes" id="UP001200544">
    <property type="component" value="Unassembled WGS sequence"/>
</dbReference>
<evidence type="ECO:0000313" key="1">
    <source>
        <dbReference type="EMBL" id="MCE9240831.1"/>
    </source>
</evidence>
<proteinExistence type="predicted"/>
<dbReference type="AlphaFoldDB" id="A0AAW4ZJB1"/>
<organism evidence="1 2">
    <name type="scientific">Bacteroides thetaiotaomicron</name>
    <dbReference type="NCBI Taxonomy" id="818"/>
    <lineage>
        <taxon>Bacteria</taxon>
        <taxon>Pseudomonadati</taxon>
        <taxon>Bacteroidota</taxon>
        <taxon>Bacteroidia</taxon>
        <taxon>Bacteroidales</taxon>
        <taxon>Bacteroidaceae</taxon>
        <taxon>Bacteroides</taxon>
    </lineage>
</organism>
<evidence type="ECO:0000313" key="2">
    <source>
        <dbReference type="Proteomes" id="UP001200544"/>
    </source>
</evidence>
<name>A0AAW4ZJB1_BACT4</name>
<dbReference type="RefSeq" id="WP_234129441.1">
    <property type="nucleotide sequence ID" value="NZ_JAHYQA010000033.1"/>
</dbReference>
<dbReference type="EMBL" id="JAHYQA010000033">
    <property type="protein sequence ID" value="MCE9240831.1"/>
    <property type="molecule type" value="Genomic_DNA"/>
</dbReference>